<feature type="compositionally biased region" description="Basic and acidic residues" evidence="1">
    <location>
        <begin position="23"/>
        <end position="48"/>
    </location>
</feature>
<proteinExistence type="predicted"/>
<organism evidence="2 3">
    <name type="scientific">Trichoderma harzianum</name>
    <name type="common">Hypocrea lixii</name>
    <dbReference type="NCBI Taxonomy" id="5544"/>
    <lineage>
        <taxon>Eukaryota</taxon>
        <taxon>Fungi</taxon>
        <taxon>Dikarya</taxon>
        <taxon>Ascomycota</taxon>
        <taxon>Pezizomycotina</taxon>
        <taxon>Sordariomycetes</taxon>
        <taxon>Hypocreomycetidae</taxon>
        <taxon>Hypocreales</taxon>
        <taxon>Hypocreaceae</taxon>
        <taxon>Trichoderma</taxon>
    </lineage>
</organism>
<comment type="caution">
    <text evidence="2">The sequence shown here is derived from an EMBL/GenBank/DDBJ whole genome shotgun (WGS) entry which is preliminary data.</text>
</comment>
<sequence length="131" mass="13577">MPTLRRAQRSEAARGAAEAAADVVEKIVTPDRSRDKAVKTTPKRRDGGDVTGASTPAKDGGAVAEAEAEAEAAPSARIPTLVQFPLVAAISFATASLGYSVVAELTKGELASVSRSQETQQDIGILAGWRM</sequence>
<evidence type="ECO:0000313" key="3">
    <source>
        <dbReference type="Proteomes" id="UP000236290"/>
    </source>
</evidence>
<reference evidence="2 3" key="1">
    <citation type="submission" date="2017-02" db="EMBL/GenBank/DDBJ databases">
        <title>Genomes of Trichoderma spp. with biocontrol activity.</title>
        <authorList>
            <person name="Gardiner D."/>
            <person name="Kazan K."/>
            <person name="Vos C."/>
            <person name="Harvey P."/>
        </authorList>
    </citation>
    <scope>NUCLEOTIDE SEQUENCE [LARGE SCALE GENOMIC DNA]</scope>
    <source>
        <strain evidence="2 3">Tr1</strain>
    </source>
</reference>
<protein>
    <submittedName>
        <fullName evidence="2">Uncharacterized protein</fullName>
    </submittedName>
</protein>
<gene>
    <name evidence="2" type="ORF">THARTR1_02091</name>
</gene>
<dbReference type="Proteomes" id="UP000236290">
    <property type="component" value="Unassembled WGS sequence"/>
</dbReference>
<dbReference type="EMBL" id="MTYI01000023">
    <property type="protein sequence ID" value="PNP57933.1"/>
    <property type="molecule type" value="Genomic_DNA"/>
</dbReference>
<evidence type="ECO:0000313" key="2">
    <source>
        <dbReference type="EMBL" id="PNP57933.1"/>
    </source>
</evidence>
<name>A0A2K0UJG4_TRIHA</name>
<accession>A0A2K0UJG4</accession>
<dbReference type="AlphaFoldDB" id="A0A2K0UJG4"/>
<feature type="region of interest" description="Disordered" evidence="1">
    <location>
        <begin position="1"/>
        <end position="74"/>
    </location>
</feature>
<evidence type="ECO:0000256" key="1">
    <source>
        <dbReference type="SAM" id="MobiDB-lite"/>
    </source>
</evidence>
<dbReference type="OrthoDB" id="5394254at2759"/>